<dbReference type="PANTHER" id="PTHR43433:SF5">
    <property type="entry name" value="AB HYDROLASE-1 DOMAIN-CONTAINING PROTEIN"/>
    <property type="match status" value="1"/>
</dbReference>
<dbReference type="Pfam" id="PF00561">
    <property type="entry name" value="Abhydrolase_1"/>
    <property type="match status" value="1"/>
</dbReference>
<sequence length="263" mass="27359">MTGGEASRVSTGDGVTSFRVEGAGPPLVLVHGLQVGQELFAELRPHLVSAFTVITYDQRDRGETAFAPVPYTTEDLADDLAALITALGFSRAHVLGTSFGGMVAQAFALRHPHRLDTLVLGATSQAPFRPERLAGPVAGLLGALEAGDDEKARALLARMAPTVASATGVGSRQGAPARNDALMRRFAATRAFDTRGRLAAIVARTLVVHGRDDAVVPIQDALSMAGEIAHADVLVLAGAGHAWENDQPARAASAIAAFLADTR</sequence>
<protein>
    <submittedName>
        <fullName evidence="2">Pimeloyl-ACP methyl ester carboxylesterase</fullName>
    </submittedName>
</protein>
<dbReference type="OrthoDB" id="8957634at2"/>
<dbReference type="InterPro" id="IPR000073">
    <property type="entry name" value="AB_hydrolase_1"/>
</dbReference>
<dbReference type="GO" id="GO:0046503">
    <property type="term" value="P:glycerolipid catabolic process"/>
    <property type="evidence" value="ECO:0007669"/>
    <property type="project" value="TreeGrafter"/>
</dbReference>
<dbReference type="InterPro" id="IPR050471">
    <property type="entry name" value="AB_hydrolase"/>
</dbReference>
<evidence type="ECO:0000313" key="3">
    <source>
        <dbReference type="Proteomes" id="UP000198253"/>
    </source>
</evidence>
<organism evidence="2 3">
    <name type="scientific">Micromonospora echinospora</name>
    <name type="common">Micromonospora purpurea</name>
    <dbReference type="NCBI Taxonomy" id="1877"/>
    <lineage>
        <taxon>Bacteria</taxon>
        <taxon>Bacillati</taxon>
        <taxon>Actinomycetota</taxon>
        <taxon>Actinomycetes</taxon>
        <taxon>Micromonosporales</taxon>
        <taxon>Micromonosporaceae</taxon>
        <taxon>Micromonospora</taxon>
    </lineage>
</organism>
<keyword evidence="3" id="KW-1185">Reference proteome</keyword>
<dbReference type="AlphaFoldDB" id="A0A1C4YSS3"/>
<evidence type="ECO:0000313" key="2">
    <source>
        <dbReference type="EMBL" id="SCF23842.1"/>
    </source>
</evidence>
<dbReference type="Proteomes" id="UP000198253">
    <property type="component" value="Chromosome I"/>
</dbReference>
<dbReference type="EMBL" id="LT607413">
    <property type="protein sequence ID" value="SCF23842.1"/>
    <property type="molecule type" value="Genomic_DNA"/>
</dbReference>
<dbReference type="RefSeq" id="WP_088983261.1">
    <property type="nucleotide sequence ID" value="NZ_LT607413.1"/>
</dbReference>
<gene>
    <name evidence="2" type="ORF">GA0070618_4332</name>
</gene>
<proteinExistence type="predicted"/>
<dbReference type="Gene3D" id="3.40.50.1820">
    <property type="entry name" value="alpha/beta hydrolase"/>
    <property type="match status" value="1"/>
</dbReference>
<dbReference type="PANTHER" id="PTHR43433">
    <property type="entry name" value="HYDROLASE, ALPHA/BETA FOLD FAMILY PROTEIN"/>
    <property type="match status" value="1"/>
</dbReference>
<dbReference type="SUPFAM" id="SSF53474">
    <property type="entry name" value="alpha/beta-Hydrolases"/>
    <property type="match status" value="1"/>
</dbReference>
<accession>A0A1C4YSS3</accession>
<dbReference type="GO" id="GO:0004806">
    <property type="term" value="F:triacylglycerol lipase activity"/>
    <property type="evidence" value="ECO:0007669"/>
    <property type="project" value="TreeGrafter"/>
</dbReference>
<dbReference type="InParanoid" id="A0A1C4YSS3"/>
<name>A0A1C4YSS3_MICEC</name>
<dbReference type="InterPro" id="IPR029058">
    <property type="entry name" value="AB_hydrolase_fold"/>
</dbReference>
<feature type="domain" description="AB hydrolase-1" evidence="1">
    <location>
        <begin position="25"/>
        <end position="241"/>
    </location>
</feature>
<dbReference type="PRINTS" id="PR00111">
    <property type="entry name" value="ABHYDROLASE"/>
</dbReference>
<reference evidence="3" key="1">
    <citation type="submission" date="2016-06" db="EMBL/GenBank/DDBJ databases">
        <authorList>
            <person name="Varghese N."/>
            <person name="Submissions Spin"/>
        </authorList>
    </citation>
    <scope>NUCLEOTIDE SEQUENCE [LARGE SCALE GENOMIC DNA]</scope>
    <source>
        <strain evidence="3">DSM 43816</strain>
    </source>
</reference>
<evidence type="ECO:0000259" key="1">
    <source>
        <dbReference type="Pfam" id="PF00561"/>
    </source>
</evidence>